<evidence type="ECO:0000256" key="4">
    <source>
        <dbReference type="ARBA" id="ARBA00023002"/>
    </source>
</evidence>
<dbReference type="InterPro" id="IPR037151">
    <property type="entry name" value="AlkB-like_sf"/>
</dbReference>
<protein>
    <recommendedName>
        <fullName evidence="7">Alpha-ketoglutarate-dependent dioxygenase AlkB-like domain-containing protein</fullName>
    </recommendedName>
</protein>
<sequence length="311" mass="34954">MWEACRKNLLCFVEAQLGMIWDCGPVDLSEHEGIVNVVSLQEEYSFPSSFGKKKKVYRNNVEKSPYSNSKSKNVVGTKSSNSYEGLPKVETFNICLPGFRDIETQEILRPGMVLLKHYISLRRQIDIVNTCNSLGEGPGGFYRPGYKDGAKLRSHMMCLGMNWDPQTRKYDKVHPVDNCEPPDILLGLRLLVERHCLIKKDSDMVNPEDILPSVSPNICIDRDESRENLHKRLPVVSLSIGDSAEFLYGDGREVDQAKEVLLESGDVLLFGGESRMVFHGVPSIVPSSAPEPLKAKTGLRQGRLNLTLRQF</sequence>
<keyword evidence="9" id="KW-1185">Reference proteome</keyword>
<dbReference type="PANTHER" id="PTHR16557:SF10">
    <property type="entry name" value="2-OXOGLUTARATE-DEPENDENT DIOXYGENASE FAMILY PROTEIN"/>
    <property type="match status" value="1"/>
</dbReference>
<dbReference type="EMBL" id="JBBPBM010000017">
    <property type="protein sequence ID" value="KAK8556499.1"/>
    <property type="molecule type" value="Genomic_DNA"/>
</dbReference>
<reference evidence="8 9" key="1">
    <citation type="journal article" date="2024" name="G3 (Bethesda)">
        <title>Genome assembly of Hibiscus sabdariffa L. provides insights into metabolisms of medicinal natural products.</title>
        <authorList>
            <person name="Kim T."/>
        </authorList>
    </citation>
    <scope>NUCLEOTIDE SEQUENCE [LARGE SCALE GENOMIC DNA]</scope>
    <source>
        <strain evidence="8">TK-2024</strain>
        <tissue evidence="8">Old leaves</tissue>
    </source>
</reference>
<keyword evidence="4" id="KW-0560">Oxidoreductase</keyword>
<gene>
    <name evidence="8" type="ORF">V6N12_002898</name>
</gene>
<evidence type="ECO:0000256" key="2">
    <source>
        <dbReference type="ARBA" id="ARBA00022723"/>
    </source>
</evidence>
<proteinExistence type="inferred from homology"/>
<dbReference type="PANTHER" id="PTHR16557">
    <property type="entry name" value="ALKYLATED DNA REPAIR PROTEIN ALKB-RELATED"/>
    <property type="match status" value="1"/>
</dbReference>
<keyword evidence="3" id="KW-0223">Dioxygenase</keyword>
<dbReference type="InterPro" id="IPR004574">
    <property type="entry name" value="Alkb"/>
</dbReference>
<dbReference type="Proteomes" id="UP001472677">
    <property type="component" value="Unassembled WGS sequence"/>
</dbReference>
<evidence type="ECO:0000313" key="8">
    <source>
        <dbReference type="EMBL" id="KAK8556499.1"/>
    </source>
</evidence>
<comment type="similarity">
    <text evidence="1">Belongs to the alkB family.</text>
</comment>
<evidence type="ECO:0000256" key="3">
    <source>
        <dbReference type="ARBA" id="ARBA00022964"/>
    </source>
</evidence>
<evidence type="ECO:0000259" key="7">
    <source>
        <dbReference type="Pfam" id="PF13532"/>
    </source>
</evidence>
<dbReference type="Pfam" id="PF13532">
    <property type="entry name" value="2OG-FeII_Oxy_2"/>
    <property type="match status" value="1"/>
</dbReference>
<evidence type="ECO:0000256" key="6">
    <source>
        <dbReference type="SAM" id="MobiDB-lite"/>
    </source>
</evidence>
<feature type="region of interest" description="Disordered" evidence="6">
    <location>
        <begin position="62"/>
        <end position="81"/>
    </location>
</feature>
<evidence type="ECO:0000256" key="1">
    <source>
        <dbReference type="ARBA" id="ARBA00007879"/>
    </source>
</evidence>
<evidence type="ECO:0000313" key="9">
    <source>
        <dbReference type="Proteomes" id="UP001472677"/>
    </source>
</evidence>
<feature type="domain" description="Alpha-ketoglutarate-dependent dioxygenase AlkB-like" evidence="7">
    <location>
        <begin position="111"/>
        <end position="309"/>
    </location>
</feature>
<dbReference type="InterPro" id="IPR027450">
    <property type="entry name" value="AlkB-like"/>
</dbReference>
<keyword evidence="2" id="KW-0479">Metal-binding</keyword>
<evidence type="ECO:0000256" key="5">
    <source>
        <dbReference type="ARBA" id="ARBA00023004"/>
    </source>
</evidence>
<organism evidence="8 9">
    <name type="scientific">Hibiscus sabdariffa</name>
    <name type="common">roselle</name>
    <dbReference type="NCBI Taxonomy" id="183260"/>
    <lineage>
        <taxon>Eukaryota</taxon>
        <taxon>Viridiplantae</taxon>
        <taxon>Streptophyta</taxon>
        <taxon>Embryophyta</taxon>
        <taxon>Tracheophyta</taxon>
        <taxon>Spermatophyta</taxon>
        <taxon>Magnoliopsida</taxon>
        <taxon>eudicotyledons</taxon>
        <taxon>Gunneridae</taxon>
        <taxon>Pentapetalae</taxon>
        <taxon>rosids</taxon>
        <taxon>malvids</taxon>
        <taxon>Malvales</taxon>
        <taxon>Malvaceae</taxon>
        <taxon>Malvoideae</taxon>
        <taxon>Hibiscus</taxon>
    </lineage>
</organism>
<dbReference type="Gene3D" id="2.60.120.590">
    <property type="entry name" value="Alpha-ketoglutarate-dependent dioxygenase AlkB-like"/>
    <property type="match status" value="1"/>
</dbReference>
<name>A0ABR2EAD2_9ROSI</name>
<feature type="compositionally biased region" description="Polar residues" evidence="6">
    <location>
        <begin position="65"/>
        <end position="81"/>
    </location>
</feature>
<dbReference type="SUPFAM" id="SSF51197">
    <property type="entry name" value="Clavaminate synthase-like"/>
    <property type="match status" value="1"/>
</dbReference>
<keyword evidence="5" id="KW-0408">Iron</keyword>
<accession>A0ABR2EAD2</accession>
<comment type="caution">
    <text evidence="8">The sequence shown here is derived from an EMBL/GenBank/DDBJ whole genome shotgun (WGS) entry which is preliminary data.</text>
</comment>